<proteinExistence type="predicted"/>
<comment type="caution">
    <text evidence="3">The sequence shown here is derived from an EMBL/GenBank/DDBJ whole genome shotgun (WGS) entry which is preliminary data.</text>
</comment>
<protein>
    <submittedName>
        <fullName evidence="3">DUF4234 domain-containing protein</fullName>
    </submittedName>
</protein>
<sequence>MPGVTVTDPAPYSTPPAGGLAMKRRGTVAVWLGLPLITLGIYHLVWYYKIHRELQEYDRRLHLSPGGSTLVLIFLGWTLIAPLVSYLNTGKAIANAQRAAGLPVTCSPGASCWLVFVFGLNTWYMQSQLNLVAEAYQGVAPGSPVPLAA</sequence>
<evidence type="ECO:0000256" key="1">
    <source>
        <dbReference type="SAM" id="Phobius"/>
    </source>
</evidence>
<feature type="transmembrane region" description="Helical" evidence="1">
    <location>
        <begin position="99"/>
        <end position="120"/>
    </location>
</feature>
<keyword evidence="1" id="KW-0472">Membrane</keyword>
<keyword evidence="1" id="KW-1133">Transmembrane helix</keyword>
<feature type="transmembrane region" description="Helical" evidence="1">
    <location>
        <begin position="68"/>
        <end position="87"/>
    </location>
</feature>
<organism evidence="3 4">
    <name type="scientific">Streptacidiphilus alkalitolerans</name>
    <dbReference type="NCBI Taxonomy" id="3342712"/>
    <lineage>
        <taxon>Bacteria</taxon>
        <taxon>Bacillati</taxon>
        <taxon>Actinomycetota</taxon>
        <taxon>Actinomycetes</taxon>
        <taxon>Kitasatosporales</taxon>
        <taxon>Streptomycetaceae</taxon>
        <taxon>Streptacidiphilus</taxon>
    </lineage>
</organism>
<reference evidence="3 4" key="1">
    <citation type="submission" date="2024-09" db="EMBL/GenBank/DDBJ databases">
        <authorList>
            <person name="Lee S.D."/>
        </authorList>
    </citation>
    <scope>NUCLEOTIDE SEQUENCE [LARGE SCALE GENOMIC DNA]</scope>
    <source>
        <strain evidence="3 4">N1-3</strain>
    </source>
</reference>
<feature type="transmembrane region" description="Helical" evidence="1">
    <location>
        <begin position="28"/>
        <end position="48"/>
    </location>
</feature>
<gene>
    <name evidence="3" type="ORF">ACEZDB_26985</name>
</gene>
<name>A0ABV6X7N1_9ACTN</name>
<evidence type="ECO:0000313" key="4">
    <source>
        <dbReference type="Proteomes" id="UP001592530"/>
    </source>
</evidence>
<feature type="domain" description="DUF4234" evidence="2">
    <location>
        <begin position="28"/>
        <end position="94"/>
    </location>
</feature>
<dbReference type="Proteomes" id="UP001592530">
    <property type="component" value="Unassembled WGS sequence"/>
</dbReference>
<dbReference type="InterPro" id="IPR025328">
    <property type="entry name" value="DUF4234"/>
</dbReference>
<evidence type="ECO:0000313" key="3">
    <source>
        <dbReference type="EMBL" id="MFC1434290.1"/>
    </source>
</evidence>
<evidence type="ECO:0000259" key="2">
    <source>
        <dbReference type="Pfam" id="PF14018"/>
    </source>
</evidence>
<keyword evidence="1" id="KW-0812">Transmembrane</keyword>
<dbReference type="EMBL" id="JBHEZY010000012">
    <property type="protein sequence ID" value="MFC1434290.1"/>
    <property type="molecule type" value="Genomic_DNA"/>
</dbReference>
<dbReference type="RefSeq" id="WP_380556687.1">
    <property type="nucleotide sequence ID" value="NZ_JBHEZY010000012.1"/>
</dbReference>
<dbReference type="Pfam" id="PF14018">
    <property type="entry name" value="DUF4234"/>
    <property type="match status" value="1"/>
</dbReference>
<accession>A0ABV6X7N1</accession>